<evidence type="ECO:0000313" key="7">
    <source>
        <dbReference type="Proteomes" id="UP000324831"/>
    </source>
</evidence>
<feature type="non-terminal residue" evidence="6">
    <location>
        <position position="1"/>
    </location>
</feature>
<name>A0A478FR60_9MOLU</name>
<comment type="caution">
    <text evidence="6">The sequence shown here is derived from an EMBL/GenBank/DDBJ whole genome shotgun (WGS) entry which is preliminary data.</text>
</comment>
<evidence type="ECO:0000256" key="2">
    <source>
        <dbReference type="ARBA" id="ARBA00022747"/>
    </source>
</evidence>
<evidence type="ECO:0000313" key="6">
    <source>
        <dbReference type="EMBL" id="GCE64088.1"/>
    </source>
</evidence>
<accession>A0A478FR60</accession>
<dbReference type="PANTHER" id="PTHR30408:SF12">
    <property type="entry name" value="TYPE I RESTRICTION ENZYME MJAVIII SPECIFICITY SUBUNIT"/>
    <property type="match status" value="1"/>
</dbReference>
<keyword evidence="4" id="KW-0175">Coiled coil</keyword>
<proteinExistence type="inferred from homology"/>
<dbReference type="InterPro" id="IPR000055">
    <property type="entry name" value="Restrct_endonuc_typeI_TRD"/>
</dbReference>
<feature type="coiled-coil region" evidence="4">
    <location>
        <begin position="29"/>
        <end position="56"/>
    </location>
</feature>
<sequence length="156" mass="17859">NLVRGGAVKGISLEQLKKVEIPVPPIETQNKISKLLDSLIQLKENLEQELTLRKHQFKHYLDKLISVNKNTKTIQEIATDIYRGNGVRKEHIGSGKFPYIVYGELYTKYGTFIYKPDSTINPDLIKKKRYCQYGDLLITSTGEKPEEIAKTCAYLK</sequence>
<dbReference type="PANTHER" id="PTHR30408">
    <property type="entry name" value="TYPE-1 RESTRICTION ENZYME ECOKI SPECIFICITY PROTEIN"/>
    <property type="match status" value="1"/>
</dbReference>
<feature type="domain" description="Type I restriction modification DNA specificity" evidence="5">
    <location>
        <begin position="3"/>
        <end position="51"/>
    </location>
</feature>
<keyword evidence="3" id="KW-0238">DNA-binding</keyword>
<evidence type="ECO:0000256" key="4">
    <source>
        <dbReference type="SAM" id="Coils"/>
    </source>
</evidence>
<dbReference type="EMBL" id="BIMN01000016">
    <property type="protein sequence ID" value="GCE64088.1"/>
    <property type="molecule type" value="Genomic_DNA"/>
</dbReference>
<keyword evidence="2" id="KW-0680">Restriction system</keyword>
<dbReference type="AlphaFoldDB" id="A0A478FR60"/>
<gene>
    <name evidence="6" type="ORF">MHSWG343_10960</name>
</gene>
<dbReference type="Proteomes" id="UP000324831">
    <property type="component" value="Unassembled WGS sequence"/>
</dbReference>
<evidence type="ECO:0000256" key="3">
    <source>
        <dbReference type="ARBA" id="ARBA00023125"/>
    </source>
</evidence>
<organism evidence="6 7">
    <name type="scientific">Candidatus Mycoplasma haematohominis</name>
    <dbReference type="NCBI Taxonomy" id="1494318"/>
    <lineage>
        <taxon>Bacteria</taxon>
        <taxon>Bacillati</taxon>
        <taxon>Mycoplasmatota</taxon>
        <taxon>Mollicutes</taxon>
        <taxon>Mycoplasmataceae</taxon>
        <taxon>Mycoplasma</taxon>
    </lineage>
</organism>
<dbReference type="Pfam" id="PF01420">
    <property type="entry name" value="Methylase_S"/>
    <property type="match status" value="1"/>
</dbReference>
<dbReference type="Gene3D" id="3.90.220.20">
    <property type="entry name" value="DNA methylase specificity domains"/>
    <property type="match status" value="2"/>
</dbReference>
<reference evidence="6 7" key="1">
    <citation type="submission" date="2019-01" db="EMBL/GenBank/DDBJ databases">
        <title>Draft genome sequences of Candidatus Mycoplasma haemohominis SWG34-3 identified from a patient with pyrexia, anemia and liver dysfunction.</title>
        <authorList>
            <person name="Sekizuka T."/>
            <person name="Hattori N."/>
            <person name="Katano H."/>
            <person name="Takuma T."/>
            <person name="Ito T."/>
            <person name="Arai N."/>
            <person name="Yanai R."/>
            <person name="Ishii S."/>
            <person name="Miura Y."/>
            <person name="Tokunaga T."/>
            <person name="Watanabe H."/>
            <person name="Nomura N."/>
            <person name="Eguchi J."/>
            <person name="Arai T."/>
            <person name="Hasegawa H."/>
            <person name="Nakamaki T."/>
            <person name="Wakita T."/>
            <person name="Niki Y."/>
            <person name="Kuroda M."/>
        </authorList>
    </citation>
    <scope>NUCLEOTIDE SEQUENCE [LARGE SCALE GENOMIC DNA]</scope>
    <source>
        <strain evidence="6">SWG34-3</strain>
    </source>
</reference>
<dbReference type="SUPFAM" id="SSF116734">
    <property type="entry name" value="DNA methylase specificity domain"/>
    <property type="match status" value="2"/>
</dbReference>
<dbReference type="InterPro" id="IPR044946">
    <property type="entry name" value="Restrct_endonuc_typeI_TRD_sf"/>
</dbReference>
<evidence type="ECO:0000256" key="1">
    <source>
        <dbReference type="ARBA" id="ARBA00010923"/>
    </source>
</evidence>
<dbReference type="GO" id="GO:0009307">
    <property type="term" value="P:DNA restriction-modification system"/>
    <property type="evidence" value="ECO:0007669"/>
    <property type="project" value="UniProtKB-KW"/>
</dbReference>
<dbReference type="InterPro" id="IPR052021">
    <property type="entry name" value="Type-I_RS_S_subunit"/>
</dbReference>
<evidence type="ECO:0000259" key="5">
    <source>
        <dbReference type="Pfam" id="PF01420"/>
    </source>
</evidence>
<dbReference type="GO" id="GO:0003677">
    <property type="term" value="F:DNA binding"/>
    <property type="evidence" value="ECO:0007669"/>
    <property type="project" value="UniProtKB-KW"/>
</dbReference>
<comment type="similarity">
    <text evidence="1">Belongs to the type-I restriction system S methylase family.</text>
</comment>
<protein>
    <submittedName>
        <fullName evidence="6">Type I restriction modification DNA specificity domain protein</fullName>
    </submittedName>
</protein>